<sequence>MQVMLYHAARYDGRDRTGSPAFFDEALHTQLGYIATLHRTQYQPSNTTVNYQAAPIAHQTLHSQIPKCLRQRSKTHGSAIGAPLVATFAVTPRQRQRRQCWLPSPIAPY</sequence>
<reference evidence="1 2" key="1">
    <citation type="submission" date="2024-03" db="EMBL/GenBank/DDBJ databases">
        <title>A high-quality draft genome sequence of Diaporthe vaccinii, a causative agent of upright dieback and viscid rot disease in cranberry plants.</title>
        <authorList>
            <person name="Sarrasin M."/>
            <person name="Lang B.F."/>
            <person name="Burger G."/>
        </authorList>
    </citation>
    <scope>NUCLEOTIDE SEQUENCE [LARGE SCALE GENOMIC DNA]</scope>
    <source>
        <strain evidence="1 2">IS7</strain>
    </source>
</reference>
<dbReference type="EMBL" id="JBAWTH010000020">
    <property type="protein sequence ID" value="KAL2287395.1"/>
    <property type="molecule type" value="Genomic_DNA"/>
</dbReference>
<name>A0ABR4EYK8_9PEZI</name>
<comment type="caution">
    <text evidence="1">The sequence shown here is derived from an EMBL/GenBank/DDBJ whole genome shotgun (WGS) entry which is preliminary data.</text>
</comment>
<protein>
    <submittedName>
        <fullName evidence="1">Uncharacterized protein</fullName>
    </submittedName>
</protein>
<keyword evidence="2" id="KW-1185">Reference proteome</keyword>
<proteinExistence type="predicted"/>
<dbReference type="Proteomes" id="UP001600888">
    <property type="component" value="Unassembled WGS sequence"/>
</dbReference>
<evidence type="ECO:0000313" key="1">
    <source>
        <dbReference type="EMBL" id="KAL2287395.1"/>
    </source>
</evidence>
<accession>A0ABR4EYK8</accession>
<evidence type="ECO:0000313" key="2">
    <source>
        <dbReference type="Proteomes" id="UP001600888"/>
    </source>
</evidence>
<gene>
    <name evidence="1" type="ORF">FJTKL_05863</name>
</gene>
<organism evidence="1 2">
    <name type="scientific">Diaporthe vaccinii</name>
    <dbReference type="NCBI Taxonomy" id="105482"/>
    <lineage>
        <taxon>Eukaryota</taxon>
        <taxon>Fungi</taxon>
        <taxon>Dikarya</taxon>
        <taxon>Ascomycota</taxon>
        <taxon>Pezizomycotina</taxon>
        <taxon>Sordariomycetes</taxon>
        <taxon>Sordariomycetidae</taxon>
        <taxon>Diaporthales</taxon>
        <taxon>Diaporthaceae</taxon>
        <taxon>Diaporthe</taxon>
        <taxon>Diaporthe eres species complex</taxon>
    </lineage>
</organism>